<evidence type="ECO:0000256" key="1">
    <source>
        <dbReference type="SAM" id="Phobius"/>
    </source>
</evidence>
<dbReference type="SUPFAM" id="SSF69189">
    <property type="entry name" value="Penicillin-binding protein associated domain"/>
    <property type="match status" value="1"/>
</dbReference>
<reference evidence="2" key="1">
    <citation type="submission" date="2019-08" db="EMBL/GenBank/DDBJ databases">
        <authorList>
            <person name="Kucharzyk K."/>
            <person name="Murdoch R.W."/>
            <person name="Higgins S."/>
            <person name="Loffler F."/>
        </authorList>
    </citation>
    <scope>NUCLEOTIDE SEQUENCE</scope>
</reference>
<evidence type="ECO:0000313" key="2">
    <source>
        <dbReference type="EMBL" id="MPN39606.1"/>
    </source>
</evidence>
<keyword evidence="1" id="KW-0472">Membrane</keyword>
<dbReference type="InterPro" id="IPR037167">
    <property type="entry name" value="Peptidase_S11_C_sf"/>
</dbReference>
<organism evidence="2">
    <name type="scientific">bioreactor metagenome</name>
    <dbReference type="NCBI Taxonomy" id="1076179"/>
    <lineage>
        <taxon>unclassified sequences</taxon>
        <taxon>metagenomes</taxon>
        <taxon>ecological metagenomes</taxon>
    </lineage>
</organism>
<protein>
    <submittedName>
        <fullName evidence="2">Uncharacterized protein</fullName>
    </submittedName>
</protein>
<proteinExistence type="predicted"/>
<sequence>MSVNRIQSDPSVVQAVPSISFVAAPVSEGDLCGTIDYSINGSALFTAELVAAESIDTQSSELSVSTVATPAPEVNPPEQKGWFSSLPGWLPYVLGALVLAAAGAVVYFTVIRKYIKARKRRSR</sequence>
<dbReference type="Gene3D" id="2.60.410.10">
    <property type="entry name" value="D-Ala-D-Ala carboxypeptidase, C-terminal domain"/>
    <property type="match status" value="1"/>
</dbReference>
<gene>
    <name evidence="2" type="ORF">SDC9_187134</name>
</gene>
<feature type="transmembrane region" description="Helical" evidence="1">
    <location>
        <begin position="89"/>
        <end position="111"/>
    </location>
</feature>
<dbReference type="GO" id="GO:0009002">
    <property type="term" value="F:serine-type D-Ala-D-Ala carboxypeptidase activity"/>
    <property type="evidence" value="ECO:0007669"/>
    <property type="project" value="InterPro"/>
</dbReference>
<dbReference type="InterPro" id="IPR015956">
    <property type="entry name" value="Peniciliin-bd_prot_C_sf"/>
</dbReference>
<accession>A0A645HM35</accession>
<dbReference type="GO" id="GO:0006508">
    <property type="term" value="P:proteolysis"/>
    <property type="evidence" value="ECO:0007669"/>
    <property type="project" value="InterPro"/>
</dbReference>
<keyword evidence="1" id="KW-0812">Transmembrane</keyword>
<keyword evidence="1" id="KW-1133">Transmembrane helix</keyword>
<dbReference type="AlphaFoldDB" id="A0A645HM35"/>
<comment type="caution">
    <text evidence="2">The sequence shown here is derived from an EMBL/GenBank/DDBJ whole genome shotgun (WGS) entry which is preliminary data.</text>
</comment>
<name>A0A645HM35_9ZZZZ</name>
<dbReference type="EMBL" id="VSSQ01095516">
    <property type="protein sequence ID" value="MPN39606.1"/>
    <property type="molecule type" value="Genomic_DNA"/>
</dbReference>